<dbReference type="STRING" id="585529.HMPREF0291_10876"/>
<dbReference type="GO" id="GO:0004806">
    <property type="term" value="F:triacylglycerol lipase activity"/>
    <property type="evidence" value="ECO:0007669"/>
    <property type="project" value="InterPro"/>
</dbReference>
<protein>
    <submittedName>
        <fullName evidence="3">Secretory lipase</fullName>
    </submittedName>
</protein>
<evidence type="ECO:0000256" key="2">
    <source>
        <dbReference type="SAM" id="SignalP"/>
    </source>
</evidence>
<dbReference type="RefSeq" id="WP_005288551.1">
    <property type="nucleotide sequence ID" value="NZ_CM000961.1"/>
</dbReference>
<comment type="caution">
    <text evidence="3">The sequence shown here is derived from an EMBL/GenBank/DDBJ whole genome shotgun (WGS) entry which is preliminary data.</text>
</comment>
<dbReference type="EMBL" id="ACLJ02000001">
    <property type="protein sequence ID" value="EFK55618.1"/>
    <property type="molecule type" value="Genomic_DNA"/>
</dbReference>
<dbReference type="SUPFAM" id="SSF53474">
    <property type="entry name" value="alpha/beta-Hydrolases"/>
    <property type="match status" value="1"/>
</dbReference>
<evidence type="ECO:0000256" key="1">
    <source>
        <dbReference type="SAM" id="MobiDB-lite"/>
    </source>
</evidence>
<feature type="signal peptide" evidence="2">
    <location>
        <begin position="1"/>
        <end position="30"/>
    </location>
</feature>
<dbReference type="GO" id="GO:0016042">
    <property type="term" value="P:lipid catabolic process"/>
    <property type="evidence" value="ECO:0007669"/>
    <property type="project" value="InterPro"/>
</dbReference>
<feature type="region of interest" description="Disordered" evidence="1">
    <location>
        <begin position="42"/>
        <end position="67"/>
    </location>
</feature>
<dbReference type="ESTHER" id="9cory-d7wa01">
    <property type="family name" value="Fungal-Bact_LIP"/>
</dbReference>
<dbReference type="HOGENOM" id="CLU_029538_6_0_11"/>
<dbReference type="PROSITE" id="PS51318">
    <property type="entry name" value="TAT"/>
    <property type="match status" value="1"/>
</dbReference>
<organism evidence="3 4">
    <name type="scientific">Corynebacterium genitalium ATCC 33030</name>
    <dbReference type="NCBI Taxonomy" id="585529"/>
    <lineage>
        <taxon>Bacteria</taxon>
        <taxon>Bacillati</taxon>
        <taxon>Actinomycetota</taxon>
        <taxon>Actinomycetes</taxon>
        <taxon>Mycobacteriales</taxon>
        <taxon>Corynebacteriaceae</taxon>
        <taxon>Corynebacterium</taxon>
    </lineage>
</organism>
<accession>D7WA01</accession>
<name>D7WA01_9CORY</name>
<dbReference type="InterPro" id="IPR006311">
    <property type="entry name" value="TAT_signal"/>
</dbReference>
<reference evidence="3" key="1">
    <citation type="submission" date="2010-06" db="EMBL/GenBank/DDBJ databases">
        <authorList>
            <person name="Muzny D."/>
            <person name="Qin X."/>
            <person name="Buhay C."/>
            <person name="Dugan-Rocha S."/>
            <person name="Ding Y."/>
            <person name="Chen G."/>
            <person name="Hawes A."/>
            <person name="Holder M."/>
            <person name="Jhangiani S."/>
            <person name="Johnson A."/>
            <person name="Khan Z."/>
            <person name="Li Z."/>
            <person name="Liu W."/>
            <person name="Liu X."/>
            <person name="Perez L."/>
            <person name="Shen H."/>
            <person name="Wang Q."/>
            <person name="Watt J."/>
            <person name="Xi L."/>
            <person name="Xin Y."/>
            <person name="Zhou J."/>
            <person name="Deng J."/>
            <person name="Jiang H."/>
            <person name="Liu Y."/>
            <person name="Qu J."/>
            <person name="Song X.-Z."/>
            <person name="Zhang L."/>
            <person name="Villasana D."/>
            <person name="Johnson A."/>
            <person name="Liu J."/>
            <person name="Liyanage D."/>
            <person name="Lorensuhewa L."/>
            <person name="Robinson T."/>
            <person name="Song A."/>
            <person name="Song B.-B."/>
            <person name="Dinh H."/>
            <person name="Thornton R."/>
            <person name="Coyle M."/>
            <person name="Francisco L."/>
            <person name="Jackson L."/>
            <person name="Javaid M."/>
            <person name="Korchina V."/>
            <person name="Kovar C."/>
            <person name="Mata R."/>
            <person name="Mathew T."/>
            <person name="Ngo R."/>
            <person name="Nguyen L."/>
            <person name="Nguyen N."/>
            <person name="Okwuonu G."/>
            <person name="Ongeri F."/>
            <person name="Pham C."/>
            <person name="Simmons D."/>
            <person name="Wilczek-Boney K."/>
            <person name="Hale W."/>
            <person name="Jakkamsetti A."/>
            <person name="Pham P."/>
            <person name="Ruth R."/>
            <person name="San Lucas F."/>
            <person name="Warren J."/>
            <person name="Zhang J."/>
            <person name="Zhao Z."/>
            <person name="Zhou C."/>
            <person name="Zhu D."/>
            <person name="Lee S."/>
            <person name="Bess C."/>
            <person name="Blankenburg K."/>
            <person name="Forbes L."/>
            <person name="Fu Q."/>
            <person name="Gubbala S."/>
            <person name="Hirani K."/>
            <person name="Jayaseelan J.C."/>
            <person name="Lara F."/>
            <person name="Munidasa M."/>
            <person name="Palculict T."/>
            <person name="Patil S."/>
            <person name="Pu L.-L."/>
            <person name="Saada N."/>
            <person name="Tang L."/>
            <person name="Weissenberger G."/>
            <person name="Zhu Y."/>
            <person name="Hemphill L."/>
            <person name="Shang Y."/>
            <person name="Youmans B."/>
            <person name="Ayvaz T."/>
            <person name="Ross M."/>
            <person name="Santibanez J."/>
            <person name="Aqrawi P."/>
            <person name="Gross S."/>
            <person name="Joshi V."/>
            <person name="Fowler G."/>
            <person name="Nazareth L."/>
            <person name="Reid J."/>
            <person name="Worley K."/>
            <person name="Petrosino J."/>
            <person name="Highlander S."/>
            <person name="Gibbs R."/>
        </authorList>
    </citation>
    <scope>NUCLEOTIDE SEQUENCE [LARGE SCALE GENOMIC DNA]</scope>
    <source>
        <strain evidence="3">ATCC 33030</strain>
    </source>
</reference>
<dbReference type="Gene3D" id="1.10.260.130">
    <property type="match status" value="1"/>
</dbReference>
<dbReference type="InterPro" id="IPR029058">
    <property type="entry name" value="AB_hydrolase_fold"/>
</dbReference>
<feature type="compositionally biased region" description="Low complexity" evidence="1">
    <location>
        <begin position="47"/>
        <end position="58"/>
    </location>
</feature>
<dbReference type="OrthoDB" id="9798122at2"/>
<keyword evidence="2" id="KW-0732">Signal</keyword>
<sequence>MTHIFPRLSFKAAVATAAAAVALAATGVPAAGAHAAVDQAHRGLQHAATTPAGNPTNTYDPFYDDPVPADQLDRPGKILRTQPAPHLLNILGPEFPGYAERILYTSTTVDGRIVPVSGVVIEPANPWQGGGPTPTVVFGPGTRGAGDTCAPSRGPWMLGQVDPNLPAVATNYEIAHYHAASLLGMRVVVTDYIGLGTPGAHTYVLHDEEGHAMLDAARATTTPGAPVGFWGYSQGGGASAAAAEMASTYAPDLNVKGAYSGAPPADLIESIRGVDNSSIGAVIGYALHGWTERYPEFGAVVDKHVNARGREFIATTRDSCMPDGAVRWGLQDSRTMTTSGRSLSDIVTSEPEIRRELEAQKLGRRKPAAPIMVSTPGNDDLVPSSQVVQMARDHCSLGAQVTLLDDALPPLTPGVKLGANHAVGIFSQAPPSMTWLMDRFNGLPAGTNCGTF</sequence>
<dbReference type="Proteomes" id="UP000004208">
    <property type="component" value="Unassembled WGS sequence"/>
</dbReference>
<dbReference type="eggNOG" id="COG2267">
    <property type="taxonomic scope" value="Bacteria"/>
</dbReference>
<dbReference type="PANTHER" id="PTHR34853:SF1">
    <property type="entry name" value="LIPASE 5"/>
    <property type="match status" value="1"/>
</dbReference>
<dbReference type="Pfam" id="PF03583">
    <property type="entry name" value="LIP"/>
    <property type="match status" value="1"/>
</dbReference>
<feature type="chain" id="PRO_5039350639" evidence="2">
    <location>
        <begin position="31"/>
        <end position="452"/>
    </location>
</feature>
<evidence type="ECO:0000313" key="3">
    <source>
        <dbReference type="EMBL" id="EFK55618.1"/>
    </source>
</evidence>
<dbReference type="PIRSF" id="PIRSF029171">
    <property type="entry name" value="Esterase_LipA"/>
    <property type="match status" value="1"/>
</dbReference>
<dbReference type="Gene3D" id="3.40.50.1820">
    <property type="entry name" value="alpha/beta hydrolase"/>
    <property type="match status" value="1"/>
</dbReference>
<dbReference type="PANTHER" id="PTHR34853">
    <property type="match status" value="1"/>
</dbReference>
<dbReference type="AlphaFoldDB" id="D7WA01"/>
<dbReference type="InterPro" id="IPR005152">
    <property type="entry name" value="Lipase_secreted"/>
</dbReference>
<evidence type="ECO:0000313" key="4">
    <source>
        <dbReference type="Proteomes" id="UP000004208"/>
    </source>
</evidence>
<keyword evidence="4" id="KW-1185">Reference proteome</keyword>
<proteinExistence type="predicted"/>
<gene>
    <name evidence="3" type="ORF">HMPREF0291_10876</name>
</gene>